<dbReference type="Pfam" id="PF07679">
    <property type="entry name" value="I-set"/>
    <property type="match status" value="2"/>
</dbReference>
<dbReference type="InterPro" id="IPR013783">
    <property type="entry name" value="Ig-like_fold"/>
</dbReference>
<evidence type="ECO:0000313" key="5">
    <source>
        <dbReference type="EMBL" id="VDO92284.1"/>
    </source>
</evidence>
<dbReference type="GO" id="GO:0007156">
    <property type="term" value="P:homophilic cell adhesion via plasma membrane adhesion molecules"/>
    <property type="evidence" value="ECO:0007669"/>
    <property type="project" value="TreeGrafter"/>
</dbReference>
<dbReference type="SMART" id="SM00409">
    <property type="entry name" value="IG"/>
    <property type="match status" value="4"/>
</dbReference>
<dbReference type="GO" id="GO:0030424">
    <property type="term" value="C:axon"/>
    <property type="evidence" value="ECO:0007669"/>
    <property type="project" value="TreeGrafter"/>
</dbReference>
<name>A0A183IB35_9BILA</name>
<keyword evidence="6" id="KW-1185">Reference proteome</keyword>
<gene>
    <name evidence="5" type="ORF">SBAD_LOCUS829</name>
</gene>
<evidence type="ECO:0000313" key="6">
    <source>
        <dbReference type="Proteomes" id="UP000270296"/>
    </source>
</evidence>
<accession>A0A183IB35</accession>
<evidence type="ECO:0000256" key="2">
    <source>
        <dbReference type="ARBA" id="ARBA00023157"/>
    </source>
</evidence>
<dbReference type="InterPro" id="IPR007110">
    <property type="entry name" value="Ig-like_dom"/>
</dbReference>
<protein>
    <submittedName>
        <fullName evidence="7">Down syndrome cell adhesion molecule-like protein Dscam2</fullName>
    </submittedName>
</protein>
<dbReference type="GO" id="GO:0008046">
    <property type="term" value="F:axon guidance receptor activity"/>
    <property type="evidence" value="ECO:0007669"/>
    <property type="project" value="TreeGrafter"/>
</dbReference>
<evidence type="ECO:0000256" key="3">
    <source>
        <dbReference type="ARBA" id="ARBA00023319"/>
    </source>
</evidence>
<dbReference type="InterPro" id="IPR050958">
    <property type="entry name" value="Cell_Adh-Cytoskel_Orgn"/>
</dbReference>
<dbReference type="GO" id="GO:0005886">
    <property type="term" value="C:plasma membrane"/>
    <property type="evidence" value="ECO:0007669"/>
    <property type="project" value="TreeGrafter"/>
</dbReference>
<dbReference type="InterPro" id="IPR013098">
    <property type="entry name" value="Ig_I-set"/>
</dbReference>
<reference evidence="7" key="1">
    <citation type="submission" date="2016-06" db="UniProtKB">
        <authorList>
            <consortium name="WormBaseParasite"/>
        </authorList>
    </citation>
    <scope>IDENTIFICATION</scope>
</reference>
<dbReference type="InterPro" id="IPR036179">
    <property type="entry name" value="Ig-like_dom_sf"/>
</dbReference>
<dbReference type="InterPro" id="IPR003598">
    <property type="entry name" value="Ig_sub2"/>
</dbReference>
<dbReference type="PROSITE" id="PS50835">
    <property type="entry name" value="IG_LIKE"/>
    <property type="match status" value="3"/>
</dbReference>
<keyword evidence="1" id="KW-0732">Signal</keyword>
<feature type="domain" description="Ig-like" evidence="4">
    <location>
        <begin position="1"/>
        <end position="78"/>
    </location>
</feature>
<dbReference type="OrthoDB" id="5985519at2759"/>
<dbReference type="SUPFAM" id="SSF48726">
    <property type="entry name" value="Immunoglobulin"/>
    <property type="match status" value="4"/>
</dbReference>
<organism evidence="7">
    <name type="scientific">Soboliphyme baturini</name>
    <dbReference type="NCBI Taxonomy" id="241478"/>
    <lineage>
        <taxon>Eukaryota</taxon>
        <taxon>Metazoa</taxon>
        <taxon>Ecdysozoa</taxon>
        <taxon>Nematoda</taxon>
        <taxon>Enoplea</taxon>
        <taxon>Dorylaimia</taxon>
        <taxon>Dioctophymatida</taxon>
        <taxon>Dioctophymatoidea</taxon>
        <taxon>Soboliphymatidae</taxon>
        <taxon>Soboliphyme</taxon>
    </lineage>
</organism>
<dbReference type="FunFam" id="2.60.40.10:FF:000032">
    <property type="entry name" value="palladin isoform X1"/>
    <property type="match status" value="1"/>
</dbReference>
<dbReference type="Proteomes" id="UP000270296">
    <property type="component" value="Unassembled WGS sequence"/>
</dbReference>
<dbReference type="EMBL" id="UZAM01006637">
    <property type="protein sequence ID" value="VDO92284.1"/>
    <property type="molecule type" value="Genomic_DNA"/>
</dbReference>
<feature type="domain" description="Ig-like" evidence="4">
    <location>
        <begin position="232"/>
        <end position="317"/>
    </location>
</feature>
<dbReference type="SMART" id="SM00408">
    <property type="entry name" value="IGc2"/>
    <property type="match status" value="3"/>
</dbReference>
<dbReference type="PANTHER" id="PTHR45080:SF8">
    <property type="entry name" value="IG-LIKE DOMAIN-CONTAINING PROTEIN"/>
    <property type="match status" value="1"/>
</dbReference>
<proteinExistence type="predicted"/>
<evidence type="ECO:0000259" key="4">
    <source>
        <dbReference type="PROSITE" id="PS50835"/>
    </source>
</evidence>
<dbReference type="PANTHER" id="PTHR45080">
    <property type="entry name" value="CONTACTIN 5"/>
    <property type="match status" value="1"/>
</dbReference>
<dbReference type="InterPro" id="IPR003599">
    <property type="entry name" value="Ig_sub"/>
</dbReference>
<dbReference type="Gene3D" id="2.60.40.10">
    <property type="entry name" value="Immunoglobulins"/>
    <property type="match status" value="4"/>
</dbReference>
<dbReference type="GO" id="GO:0043025">
    <property type="term" value="C:neuronal cell body"/>
    <property type="evidence" value="ECO:0007669"/>
    <property type="project" value="TreeGrafter"/>
</dbReference>
<feature type="domain" description="Ig-like" evidence="4">
    <location>
        <begin position="140"/>
        <end position="228"/>
    </location>
</feature>
<reference evidence="5 6" key="2">
    <citation type="submission" date="2018-11" db="EMBL/GenBank/DDBJ databases">
        <authorList>
            <consortium name="Pathogen Informatics"/>
        </authorList>
    </citation>
    <scope>NUCLEOTIDE SEQUENCE [LARGE SCALE GENOMIC DNA]</scope>
</reference>
<dbReference type="AlphaFoldDB" id="A0A183IB35"/>
<dbReference type="WBParaSite" id="SBAD_0000085201-mRNA-1">
    <property type="protein sequence ID" value="SBAD_0000085201-mRNA-1"/>
    <property type="gene ID" value="SBAD_0000085201"/>
</dbReference>
<keyword evidence="2" id="KW-1015">Disulfide bond</keyword>
<sequence>MQVPQGLPLLASCDVGGIPRPHVLWRKATQSISSDFEVINLNRSLYLSQVSKHHEGLYVCEAENKCGKASKVVYVEVLQKPVFRDDVGKANLTVIRRNFVIFECFVEDGSNLSLHIQWMRHGHYIKANTSRFNILSRVMPKIRNFRASNLYNVPVGKQLTLLCVVQGTPKPKLAWFKGIEPLNRSDNHYVSRTGQELRFVAIRSTDAGHYICEASNSVGKDTLNLTVQIRAPIIESRKPRNLMKNCDIRLILSCSEPGRQPPTVHWLKNGFRLYVNDSEHILPDGRLQVNVRSRQHMRYTCFAESVGGVTAMDTFIVGVEVTRAAGVATAVVDVLDSNMLELAGEIIGSESLNMKWTFNGRQPELGKGRLRISSDGRKLLLKAVAKTAEGLYTCSGSTDGGKDEQIFHLRVKTHPRTTTTVRMASAGDSVRLECDLTNLTPIKVVALNTVGAGENHC</sequence>
<evidence type="ECO:0000313" key="7">
    <source>
        <dbReference type="WBParaSite" id="SBAD_0000085201-mRNA-1"/>
    </source>
</evidence>
<evidence type="ECO:0000256" key="1">
    <source>
        <dbReference type="ARBA" id="ARBA00022729"/>
    </source>
</evidence>
<dbReference type="GO" id="GO:0050808">
    <property type="term" value="P:synapse organization"/>
    <property type="evidence" value="ECO:0007669"/>
    <property type="project" value="TreeGrafter"/>
</dbReference>
<keyword evidence="3" id="KW-0393">Immunoglobulin domain</keyword>